<dbReference type="Gene3D" id="3.40.1380.20">
    <property type="entry name" value="Pyruvate kinase, C-terminal domain"/>
    <property type="match status" value="1"/>
</dbReference>
<dbReference type="SUPFAM" id="SSF52935">
    <property type="entry name" value="PK C-terminal domain-like"/>
    <property type="match status" value="1"/>
</dbReference>
<evidence type="ECO:0000256" key="9">
    <source>
        <dbReference type="ARBA" id="ARBA00022842"/>
    </source>
</evidence>
<evidence type="ECO:0000256" key="11">
    <source>
        <dbReference type="ARBA" id="ARBA00023317"/>
    </source>
</evidence>
<dbReference type="GO" id="GO:0016301">
    <property type="term" value="F:kinase activity"/>
    <property type="evidence" value="ECO:0007669"/>
    <property type="project" value="UniProtKB-KW"/>
</dbReference>
<keyword evidence="10 13" id="KW-0324">Glycolysis</keyword>
<dbReference type="EMBL" id="FMUT01000005">
    <property type="protein sequence ID" value="SCY61433.1"/>
    <property type="molecule type" value="Genomic_DNA"/>
</dbReference>
<dbReference type="InterPro" id="IPR015813">
    <property type="entry name" value="Pyrv/PenolPyrv_kinase-like_dom"/>
</dbReference>
<keyword evidence="6" id="KW-0547">Nucleotide-binding</keyword>
<dbReference type="RefSeq" id="WP_033633853.1">
    <property type="nucleotide sequence ID" value="NZ_CBCSIN010000016.1"/>
</dbReference>
<dbReference type="InterPro" id="IPR036918">
    <property type="entry name" value="Pyrv_Knase_C_sf"/>
</dbReference>
<keyword evidence="17" id="KW-1185">Reference proteome</keyword>
<evidence type="ECO:0000256" key="12">
    <source>
        <dbReference type="NCBIfam" id="TIGR01064"/>
    </source>
</evidence>
<comment type="pathway">
    <text evidence="1 13">Carbohydrate degradation; glycolysis; pyruvate from D-glyceraldehyde 3-phosphate: step 5/5.</text>
</comment>
<dbReference type="Proteomes" id="UP000183031">
    <property type="component" value="Unassembled WGS sequence"/>
</dbReference>
<dbReference type="Pfam" id="PF00224">
    <property type="entry name" value="PK"/>
    <property type="match status" value="1"/>
</dbReference>
<protein>
    <recommendedName>
        <fullName evidence="3 12">Pyruvate kinase</fullName>
        <ecNumber evidence="3 12">2.7.1.40</ecNumber>
    </recommendedName>
</protein>
<dbReference type="InterPro" id="IPR015795">
    <property type="entry name" value="Pyrv_Knase_C"/>
</dbReference>
<keyword evidence="8" id="KW-0067">ATP-binding</keyword>
<keyword evidence="11 16" id="KW-0670">Pyruvate</keyword>
<evidence type="ECO:0000256" key="4">
    <source>
        <dbReference type="ARBA" id="ARBA00022679"/>
    </source>
</evidence>
<dbReference type="NCBIfam" id="TIGR01064">
    <property type="entry name" value="pyruv_kin"/>
    <property type="match status" value="1"/>
</dbReference>
<organism evidence="16 17">
    <name type="scientific">Serratia nematodiphila</name>
    <dbReference type="NCBI Taxonomy" id="458197"/>
    <lineage>
        <taxon>Bacteria</taxon>
        <taxon>Pseudomonadati</taxon>
        <taxon>Pseudomonadota</taxon>
        <taxon>Gammaproteobacteria</taxon>
        <taxon>Enterobacterales</taxon>
        <taxon>Yersiniaceae</taxon>
        <taxon>Serratia</taxon>
    </lineage>
</organism>
<evidence type="ECO:0000256" key="5">
    <source>
        <dbReference type="ARBA" id="ARBA00022723"/>
    </source>
</evidence>
<evidence type="ECO:0000259" key="15">
    <source>
        <dbReference type="Pfam" id="PF02887"/>
    </source>
</evidence>
<feature type="domain" description="Pyruvate kinase C-terminal" evidence="15">
    <location>
        <begin position="344"/>
        <end position="454"/>
    </location>
</feature>
<dbReference type="Gene3D" id="2.40.33.10">
    <property type="entry name" value="PK beta-barrel domain-like"/>
    <property type="match status" value="1"/>
</dbReference>
<feature type="domain" description="Pyruvate kinase barrel" evidence="14">
    <location>
        <begin position="2"/>
        <end position="315"/>
    </location>
</feature>
<dbReference type="InterPro" id="IPR001697">
    <property type="entry name" value="Pyr_Knase"/>
</dbReference>
<proteinExistence type="inferred from homology"/>
<keyword evidence="7 13" id="KW-0418">Kinase</keyword>
<accession>A0A1G5HCE9</accession>
<evidence type="ECO:0000313" key="16">
    <source>
        <dbReference type="EMBL" id="SCY61433.1"/>
    </source>
</evidence>
<comment type="catalytic activity">
    <reaction evidence="13">
        <text>pyruvate + ATP = phosphoenolpyruvate + ADP + H(+)</text>
        <dbReference type="Rhea" id="RHEA:18157"/>
        <dbReference type="ChEBI" id="CHEBI:15361"/>
        <dbReference type="ChEBI" id="CHEBI:15378"/>
        <dbReference type="ChEBI" id="CHEBI:30616"/>
        <dbReference type="ChEBI" id="CHEBI:58702"/>
        <dbReference type="ChEBI" id="CHEBI:456216"/>
        <dbReference type="EC" id="2.7.1.40"/>
    </reaction>
</comment>
<keyword evidence="9 13" id="KW-0460">Magnesium</keyword>
<evidence type="ECO:0000259" key="14">
    <source>
        <dbReference type="Pfam" id="PF00224"/>
    </source>
</evidence>
<evidence type="ECO:0000256" key="10">
    <source>
        <dbReference type="ARBA" id="ARBA00023152"/>
    </source>
</evidence>
<sequence length="477" mass="51447">MAKTRIIATIGPASRHINTLAALEKAGMSVARLNGSHNTLDWHAETIALLRKTLPDTPVLLDIPGRKIRTLQLKHEPSFTKGQTLILTTDTSHNGEEKVPVGYGRLHERLTVGDKVFADDGTLSFQVVNIVDRDIHLRADMDGQLKSRKGINVPGIDLGQALITEKDRDMIAFAKAHQVDYIGISFVESAAHINAIRTLIGGDTPRIVAKVENSGGIEHLEEVIAAADVIMIDRGDLAVETSIDRVSLYQKQILRAASHAGKPTIVATELLHSMIENPLPTKAEVSDITNAVLDGAAAVMLSGETAVGRYPLEAVARIASVAHQAEQHLAHAPHSSPPAQVDDIRQAVGALIRALPISRVVVFSRTGYSVRIAAMANIGLPIVAFGNDAATVRSWNMLPGITGLTLPRIDLTQPETERLALNVLSDNGLINRHDVLLLVSAQQDNQHISGNILRTLSADAYLQSDAAREPHRKEEVA</sequence>
<comment type="caution">
    <text evidence="16">The sequence shown here is derived from an EMBL/GenBank/DDBJ whole genome shotgun (WGS) entry which is preliminary data.</text>
</comment>
<name>A0A1G5HCE9_9GAMM</name>
<evidence type="ECO:0000256" key="3">
    <source>
        <dbReference type="ARBA" id="ARBA00012142"/>
    </source>
</evidence>
<dbReference type="EC" id="2.7.1.40" evidence="3 12"/>
<dbReference type="SUPFAM" id="SSF50800">
    <property type="entry name" value="PK beta-barrel domain-like"/>
    <property type="match status" value="1"/>
</dbReference>
<dbReference type="InterPro" id="IPR011037">
    <property type="entry name" value="Pyrv_Knase-like_insert_dom_sf"/>
</dbReference>
<dbReference type="InterPro" id="IPR015793">
    <property type="entry name" value="Pyrv_Knase_brl"/>
</dbReference>
<dbReference type="PANTHER" id="PTHR11817">
    <property type="entry name" value="PYRUVATE KINASE"/>
    <property type="match status" value="1"/>
</dbReference>
<dbReference type="SUPFAM" id="SSF51621">
    <property type="entry name" value="Phosphoenolpyruvate/pyruvate domain"/>
    <property type="match status" value="1"/>
</dbReference>
<gene>
    <name evidence="16" type="ORF">SAMN02927935_01824</name>
</gene>
<keyword evidence="4 13" id="KW-0808">Transferase</keyword>
<evidence type="ECO:0000256" key="2">
    <source>
        <dbReference type="ARBA" id="ARBA00008663"/>
    </source>
</evidence>
<reference evidence="16 17" key="1">
    <citation type="submission" date="2016-10" db="EMBL/GenBank/DDBJ databases">
        <authorList>
            <person name="Varghese N."/>
            <person name="Submissions S."/>
        </authorList>
    </citation>
    <scope>NUCLEOTIDE SEQUENCE [LARGE SCALE GENOMIC DNA]</scope>
    <source>
        <strain evidence="16 17">CGMCC 1.6853</strain>
    </source>
</reference>
<evidence type="ECO:0000256" key="6">
    <source>
        <dbReference type="ARBA" id="ARBA00022741"/>
    </source>
</evidence>
<dbReference type="Gene3D" id="3.20.20.60">
    <property type="entry name" value="Phosphoenolpyruvate-binding domains"/>
    <property type="match status" value="1"/>
</dbReference>
<dbReference type="Pfam" id="PF02887">
    <property type="entry name" value="PK_C"/>
    <property type="match status" value="1"/>
</dbReference>
<dbReference type="PRINTS" id="PR01050">
    <property type="entry name" value="PYRUVTKNASE"/>
</dbReference>
<evidence type="ECO:0000313" key="17">
    <source>
        <dbReference type="Proteomes" id="UP000183031"/>
    </source>
</evidence>
<evidence type="ECO:0000256" key="1">
    <source>
        <dbReference type="ARBA" id="ARBA00004997"/>
    </source>
</evidence>
<dbReference type="InterPro" id="IPR040442">
    <property type="entry name" value="Pyrv_kinase-like_dom_sf"/>
</dbReference>
<evidence type="ECO:0000256" key="7">
    <source>
        <dbReference type="ARBA" id="ARBA00022777"/>
    </source>
</evidence>
<evidence type="ECO:0000256" key="8">
    <source>
        <dbReference type="ARBA" id="ARBA00022840"/>
    </source>
</evidence>
<dbReference type="InterPro" id="IPR015806">
    <property type="entry name" value="Pyrv_Knase_insert_dom_sf"/>
</dbReference>
<comment type="similarity">
    <text evidence="2 13">Belongs to the pyruvate kinase family.</text>
</comment>
<evidence type="ECO:0000256" key="13">
    <source>
        <dbReference type="RuleBase" id="RU000504"/>
    </source>
</evidence>
<keyword evidence="5" id="KW-0479">Metal-binding</keyword>